<comment type="similarity">
    <text evidence="7">Belongs to the TonB-dependent receptor family.</text>
</comment>
<keyword evidence="12" id="KW-0675">Receptor</keyword>
<keyword evidence="6 7" id="KW-0998">Cell outer membrane</keyword>
<evidence type="ECO:0000256" key="2">
    <source>
        <dbReference type="ARBA" id="ARBA00022448"/>
    </source>
</evidence>
<dbReference type="InterPro" id="IPR037066">
    <property type="entry name" value="Plug_dom_sf"/>
</dbReference>
<dbReference type="SUPFAM" id="SSF49464">
    <property type="entry name" value="Carboxypeptidase regulatory domain-like"/>
    <property type="match status" value="1"/>
</dbReference>
<dbReference type="Gene3D" id="2.40.170.20">
    <property type="entry name" value="TonB-dependent receptor, beta-barrel domain"/>
    <property type="match status" value="1"/>
</dbReference>
<evidence type="ECO:0000259" key="10">
    <source>
        <dbReference type="Pfam" id="PF07715"/>
    </source>
</evidence>
<dbReference type="AlphaFoldDB" id="A0A2N9PED9"/>
<proteinExistence type="inferred from homology"/>
<dbReference type="PROSITE" id="PS52016">
    <property type="entry name" value="TONB_DEPENDENT_REC_3"/>
    <property type="match status" value="1"/>
</dbReference>
<dbReference type="PANTHER" id="PTHR40980:SF4">
    <property type="entry name" value="TONB-DEPENDENT RECEPTOR-LIKE BETA-BARREL DOMAIN-CONTAINING PROTEIN"/>
    <property type="match status" value="1"/>
</dbReference>
<dbReference type="EMBL" id="OLKH01000168">
    <property type="protein sequence ID" value="SPE78683.1"/>
    <property type="molecule type" value="Genomic_DNA"/>
</dbReference>
<feature type="signal peptide" evidence="9">
    <location>
        <begin position="1"/>
        <end position="18"/>
    </location>
</feature>
<dbReference type="InterPro" id="IPR008969">
    <property type="entry name" value="CarboxyPept-like_regulatory"/>
</dbReference>
<evidence type="ECO:0000259" key="11">
    <source>
        <dbReference type="Pfam" id="PF14905"/>
    </source>
</evidence>
<evidence type="ECO:0000256" key="4">
    <source>
        <dbReference type="ARBA" id="ARBA00022692"/>
    </source>
</evidence>
<dbReference type="PANTHER" id="PTHR40980">
    <property type="entry name" value="PLUG DOMAIN-CONTAINING PROTEIN"/>
    <property type="match status" value="1"/>
</dbReference>
<comment type="subcellular location">
    <subcellularLocation>
        <location evidence="1 7">Cell outer membrane</location>
        <topology evidence="1 7">Multi-pass membrane protein</topology>
    </subcellularLocation>
</comment>
<evidence type="ECO:0000256" key="3">
    <source>
        <dbReference type="ARBA" id="ARBA00022452"/>
    </source>
</evidence>
<evidence type="ECO:0000256" key="7">
    <source>
        <dbReference type="PROSITE-ProRule" id="PRU01360"/>
    </source>
</evidence>
<feature type="region of interest" description="Disordered" evidence="8">
    <location>
        <begin position="801"/>
        <end position="820"/>
    </location>
</feature>
<dbReference type="InterPro" id="IPR041700">
    <property type="entry name" value="OMP_b-brl_3"/>
</dbReference>
<dbReference type="RefSeq" id="WP_105197101.1">
    <property type="nucleotide sequence ID" value="NZ_OLKH01000168.1"/>
</dbReference>
<feature type="chain" id="PRO_5014627764" evidence="9">
    <location>
        <begin position="19"/>
        <end position="820"/>
    </location>
</feature>
<dbReference type="Pfam" id="PF07715">
    <property type="entry name" value="Plug"/>
    <property type="match status" value="1"/>
</dbReference>
<dbReference type="Proteomes" id="UP000238180">
    <property type="component" value="Unassembled WGS sequence"/>
</dbReference>
<evidence type="ECO:0000256" key="9">
    <source>
        <dbReference type="SAM" id="SignalP"/>
    </source>
</evidence>
<feature type="domain" description="Outer membrane protein beta-barrel" evidence="11">
    <location>
        <begin position="379"/>
        <end position="796"/>
    </location>
</feature>
<evidence type="ECO:0000313" key="13">
    <source>
        <dbReference type="Proteomes" id="UP000238180"/>
    </source>
</evidence>
<evidence type="ECO:0000313" key="12">
    <source>
        <dbReference type="EMBL" id="SPE78683.1"/>
    </source>
</evidence>
<keyword evidence="9" id="KW-0732">Signal</keyword>
<dbReference type="InterPro" id="IPR012910">
    <property type="entry name" value="Plug_dom"/>
</dbReference>
<protein>
    <submittedName>
        <fullName evidence="12">Ferrienterobactin receptor</fullName>
    </submittedName>
</protein>
<gene>
    <name evidence="12" type="primary">fepA_2</name>
    <name evidence="12" type="ORF">FLACOL_02701</name>
</gene>
<keyword evidence="3 7" id="KW-1134">Transmembrane beta strand</keyword>
<feature type="domain" description="TonB-dependent receptor plug" evidence="10">
    <location>
        <begin position="147"/>
        <end position="222"/>
    </location>
</feature>
<dbReference type="GO" id="GO:0009279">
    <property type="term" value="C:cell outer membrane"/>
    <property type="evidence" value="ECO:0007669"/>
    <property type="project" value="UniProtKB-SubCell"/>
</dbReference>
<evidence type="ECO:0000256" key="5">
    <source>
        <dbReference type="ARBA" id="ARBA00023136"/>
    </source>
</evidence>
<dbReference type="Pfam" id="PF13715">
    <property type="entry name" value="CarbopepD_reg_2"/>
    <property type="match status" value="1"/>
</dbReference>
<dbReference type="InterPro" id="IPR036942">
    <property type="entry name" value="Beta-barrel_TonB_sf"/>
</dbReference>
<sequence>MKKIFFLFFAFSIISINAQEKTFLKKITITGKLVDKTTQQPLEYATITVINPTTNKPVNGAITDLKGEFTFQNVSGNFILKYEYLSFKTLISNSKLYNENLNVGIISLEPDAKTLSEVVVRSERTTVDLKLDKKVFTVGKDILVRGGTVSDVLDNIPSISVSSEGTVALRGNENVRILIDGKPTNAVSVTDALKMIPADAIDKVETVTTPSARYDAEGGGGIINIILKKGKNQGINGSIIIAAGIPKNNSISANVNYKNEIMNFFSTIGYNDRNNPGRTKIDQETFNKKTGLLASYLEERRESEKYSKGINLNFGMEIALNKNTSWTNVFNYRNNKGGNNEDVLYYNFNSNRIYQNTSKRDNQLVSTEDNVEYTTNFTKKFKKEGHKITFDGAFSKNTDKDDADILQTILDNNQFIRNERSKKHDTQLRNLLQLDYILPFNKESQFEAGYRGNFVNLLADFSVQNLNPTTGNFENIIGFTNKMNYIENVNAFYTQFGSKINKFSYLLGLRFENSHIEINQLTSLLFNSKNYNNFFPSIFLTYELKGNASISTNYSKRITRPRDRFINPFASYTSNINLFQGNPDINPAYSDAFDIGYLKKWDKLTLNASVYLNHTTDAFQIVRKERGDFIDGTPVIINMPFNLSTDDKYGLEVTANYTLKKWWKLNANANFFYNITKGDYQYTNTKNELIIQDFNFKSSTWTGRINSRINLPYKIDFQSNFTYNASQKIAQGVQKGIAVLNLGFSKDILKDKATIAFNVNDVFNSRKMIRDLNLPSVNSYSEMQNRMRVATLSFTYRFNKSKTEKETKPKTHNEGNDNDY</sequence>
<evidence type="ECO:0000256" key="6">
    <source>
        <dbReference type="ARBA" id="ARBA00023237"/>
    </source>
</evidence>
<keyword evidence="4 7" id="KW-0812">Transmembrane</keyword>
<dbReference type="SUPFAM" id="SSF56935">
    <property type="entry name" value="Porins"/>
    <property type="match status" value="1"/>
</dbReference>
<dbReference type="Gene3D" id="2.170.130.10">
    <property type="entry name" value="TonB-dependent receptor, plug domain"/>
    <property type="match status" value="1"/>
</dbReference>
<reference evidence="12 13" key="1">
    <citation type="submission" date="2018-02" db="EMBL/GenBank/DDBJ databases">
        <authorList>
            <person name="Cohen D.B."/>
            <person name="Kent A.D."/>
        </authorList>
    </citation>
    <scope>NUCLEOTIDE SEQUENCE [LARGE SCALE GENOMIC DNA]</scope>
    <source>
        <strain evidence="12">CIP109753</strain>
    </source>
</reference>
<accession>A0A2N9PED9</accession>
<organism evidence="12 13">
    <name type="scientific">Flavobacterium columnare</name>
    <dbReference type="NCBI Taxonomy" id="996"/>
    <lineage>
        <taxon>Bacteria</taxon>
        <taxon>Pseudomonadati</taxon>
        <taxon>Bacteroidota</taxon>
        <taxon>Flavobacteriia</taxon>
        <taxon>Flavobacteriales</taxon>
        <taxon>Flavobacteriaceae</taxon>
        <taxon>Flavobacterium</taxon>
    </lineage>
</organism>
<keyword evidence="2 7" id="KW-0813">Transport</keyword>
<keyword evidence="5 7" id="KW-0472">Membrane</keyword>
<name>A0A2N9PED9_9FLAO</name>
<dbReference type="InterPro" id="IPR039426">
    <property type="entry name" value="TonB-dep_rcpt-like"/>
</dbReference>
<evidence type="ECO:0000256" key="8">
    <source>
        <dbReference type="SAM" id="MobiDB-lite"/>
    </source>
</evidence>
<evidence type="ECO:0000256" key="1">
    <source>
        <dbReference type="ARBA" id="ARBA00004571"/>
    </source>
</evidence>
<dbReference type="Pfam" id="PF14905">
    <property type="entry name" value="OMP_b-brl_3"/>
    <property type="match status" value="1"/>
</dbReference>